<reference evidence="1 2" key="1">
    <citation type="submission" date="2019-09" db="EMBL/GenBank/DDBJ databases">
        <title>Genome sequence of Roseospira marina, one of the more divergent members of the non-sulfur purple photosynthetic bacterial family, the Rhodospirillaceae.</title>
        <authorList>
            <person name="Meyer T."/>
            <person name="Kyndt J."/>
        </authorList>
    </citation>
    <scope>NUCLEOTIDE SEQUENCE [LARGE SCALE GENOMIC DNA]</scope>
    <source>
        <strain evidence="1 2">DSM 15113</strain>
    </source>
</reference>
<proteinExistence type="predicted"/>
<dbReference type="OrthoDB" id="7854655at2"/>
<accession>A0A5M6IAQ7</accession>
<dbReference type="RefSeq" id="WP_150063147.1">
    <property type="nucleotide sequence ID" value="NZ_JACHII010000004.1"/>
</dbReference>
<protein>
    <submittedName>
        <fullName evidence="1">DUF3396 domain-containing protein</fullName>
    </submittedName>
</protein>
<dbReference type="Pfam" id="PF11876">
    <property type="entry name" value="TsiV"/>
    <property type="match status" value="1"/>
</dbReference>
<dbReference type="Proteomes" id="UP000324065">
    <property type="component" value="Unassembled WGS sequence"/>
</dbReference>
<comment type="caution">
    <text evidence="1">The sequence shown here is derived from an EMBL/GenBank/DDBJ whole genome shotgun (WGS) entry which is preliminary data.</text>
</comment>
<name>A0A5M6IAQ7_9PROT</name>
<sequence>MTTPDIQSLADLDALKIVGDDGEIAARLGVMATLYISHPHDVDVRQRLGTAVDHILSIFSDHYKWRVEPVGETKARIVSTEGWIPPSHAELFAGAHRFDEPWIQMHGADRPDDAAQFALACFAPPYRPRVKIGYLTFSTSFQWVQDHAPGALQRLVLDVCRILKPINGYAGLGILRNPDYAVARGAERYILGLAERFPGLEVDQPIDHAPKLADGIKGINWLTVLGHALVQRLGGDDALTAAAAASDTGLLWTPYDGGGILQAGDVPQLGDLDRGVVPSAYAAANRLLRPVRAVYDDVIFTTRPPGFNRKAFSEAWLNRFEGGRPRTGLSPQGETKQ</sequence>
<gene>
    <name evidence="1" type="ORF">F1188_14495</name>
</gene>
<keyword evidence="2" id="KW-1185">Reference proteome</keyword>
<dbReference type="AlphaFoldDB" id="A0A5M6IAQ7"/>
<evidence type="ECO:0000313" key="2">
    <source>
        <dbReference type="Proteomes" id="UP000324065"/>
    </source>
</evidence>
<dbReference type="InterPro" id="IPR021815">
    <property type="entry name" value="TsiV"/>
</dbReference>
<organism evidence="1 2">
    <name type="scientific">Roseospira marina</name>
    <dbReference type="NCBI Taxonomy" id="140057"/>
    <lineage>
        <taxon>Bacteria</taxon>
        <taxon>Pseudomonadati</taxon>
        <taxon>Pseudomonadota</taxon>
        <taxon>Alphaproteobacteria</taxon>
        <taxon>Rhodospirillales</taxon>
        <taxon>Rhodospirillaceae</taxon>
        <taxon>Roseospira</taxon>
    </lineage>
</organism>
<dbReference type="EMBL" id="VWPJ01000014">
    <property type="protein sequence ID" value="KAA5604815.1"/>
    <property type="molecule type" value="Genomic_DNA"/>
</dbReference>
<evidence type="ECO:0000313" key="1">
    <source>
        <dbReference type="EMBL" id="KAA5604815.1"/>
    </source>
</evidence>